<dbReference type="Pfam" id="PF20408">
    <property type="entry name" value="Abhydrolase_11"/>
    <property type="match status" value="1"/>
</dbReference>
<evidence type="ECO:0000313" key="3">
    <source>
        <dbReference type="Proteomes" id="UP000008143"/>
    </source>
</evidence>
<dbReference type="OrthoDB" id="6415022at2759"/>
<dbReference type="AlphaFoldDB" id="F6S5W6"/>
<dbReference type="AGR" id="Xenbase:XB-GENE-999921"/>
<dbReference type="Gene3D" id="3.40.50.1820">
    <property type="entry name" value="alpha/beta hydrolase"/>
    <property type="match status" value="1"/>
</dbReference>
<dbReference type="Xenbase" id="XB-GENE-999921">
    <property type="gene designation" value="tex30"/>
</dbReference>
<dbReference type="Ensembl" id="ENSXETT00000034590">
    <property type="protein sequence ID" value="ENSXETP00000034590"/>
    <property type="gene ID" value="ENSXETG00000015859"/>
</dbReference>
<reference evidence="2" key="2">
    <citation type="submission" date="2011-06" db="UniProtKB">
        <authorList>
            <consortium name="Ensembl"/>
        </authorList>
    </citation>
    <scope>IDENTIFICATION</scope>
</reference>
<dbReference type="PANTHER" id="PTHR13136">
    <property type="entry name" value="TESTIS DEVELOPMENT PROTEIN PRTD"/>
    <property type="match status" value="1"/>
</dbReference>
<evidence type="ECO:0000313" key="5">
    <source>
        <dbReference type="Xenbase" id="XB-GENE-999921"/>
    </source>
</evidence>
<feature type="domain" description="KANL3/Tex30 alpha/beta hydrolase-like" evidence="1">
    <location>
        <begin position="34"/>
        <end position="218"/>
    </location>
</feature>
<dbReference type="CTD" id="93081"/>
<evidence type="ECO:0000313" key="2">
    <source>
        <dbReference type="Ensembl" id="ENSXETP00000034590"/>
    </source>
</evidence>
<sequence>MSEYTEDRIKIPFGEKYLDAVICVPGASNPVRHGVILTHGAGGDMNFPHLVSLASYLATHGIFCLRFTCKGLNLVYRTKAYRAVLAFLKSHEEHKISSVFLAGRSMGSRAAASVMREACENDNEFIQGLICLSYPLHPANSKAKLRDEDILSLTKPVLFVSGSSDEMCDQTLLKNVVSKMKVPAQIHWIKNANHGMAVKGETMEDVMTEINTHVFSWIQKTVDNL</sequence>
<dbReference type="GeneID" id="549282"/>
<dbReference type="Proteomes" id="UP000008143">
    <property type="component" value="Chromosome 2"/>
</dbReference>
<proteinExistence type="predicted"/>
<name>F6S5W6_XENTR</name>
<keyword evidence="3" id="KW-1185">Reference proteome</keyword>
<dbReference type="InterPro" id="IPR046879">
    <property type="entry name" value="KANL3/Tex30_Abhydrolase"/>
</dbReference>
<dbReference type="GeneTree" id="ENSGT00940000163874"/>
<reference evidence="4" key="3">
    <citation type="submission" date="2025-04" db="UniProtKB">
        <authorList>
            <consortium name="RefSeq"/>
        </authorList>
    </citation>
    <scope>IDENTIFICATION</scope>
    <source>
        <strain evidence="4">Nigerian</strain>
        <tissue evidence="4">Liver and blood</tissue>
    </source>
</reference>
<dbReference type="InterPro" id="IPR029058">
    <property type="entry name" value="AB_hydrolase_fold"/>
</dbReference>
<evidence type="ECO:0000313" key="4">
    <source>
        <dbReference type="RefSeq" id="XP_012812428.1"/>
    </source>
</evidence>
<protein>
    <submittedName>
        <fullName evidence="2">Testis expressed 30</fullName>
    </submittedName>
    <submittedName>
        <fullName evidence="4">Testis-expressed protein 30 isoform X1</fullName>
    </submittedName>
</protein>
<dbReference type="InterPro" id="IPR026555">
    <property type="entry name" value="NSL3/Tex30"/>
</dbReference>
<accession>F6S5W6</accession>
<dbReference type="OMA" id="EVFWLQG"/>
<organism evidence="2">
    <name type="scientific">Xenopus tropicalis</name>
    <name type="common">Western clawed frog</name>
    <name type="synonym">Silurana tropicalis</name>
    <dbReference type="NCBI Taxonomy" id="8364"/>
    <lineage>
        <taxon>Eukaryota</taxon>
        <taxon>Metazoa</taxon>
        <taxon>Chordata</taxon>
        <taxon>Craniata</taxon>
        <taxon>Vertebrata</taxon>
        <taxon>Euteleostomi</taxon>
        <taxon>Amphibia</taxon>
        <taxon>Batrachia</taxon>
        <taxon>Anura</taxon>
        <taxon>Pipoidea</taxon>
        <taxon>Pipidae</taxon>
        <taxon>Xenopodinae</taxon>
        <taxon>Xenopus</taxon>
        <taxon>Silurana</taxon>
    </lineage>
</organism>
<dbReference type="SUPFAM" id="SSF53474">
    <property type="entry name" value="alpha/beta-Hydrolases"/>
    <property type="match status" value="1"/>
</dbReference>
<dbReference type="Bgee" id="ENSXETG00000015859">
    <property type="expression patterns" value="Expressed in egg cell and 13 other cell types or tissues"/>
</dbReference>
<gene>
    <name evidence="2 4 5" type="primary">tex30</name>
    <name evidence="4" type="synonym">c13orf27</name>
</gene>
<dbReference type="PANTHER" id="PTHR13136:SF11">
    <property type="entry name" value="TESTIS-EXPRESSED PROTEIN 30"/>
    <property type="match status" value="1"/>
</dbReference>
<dbReference type="RefSeq" id="XP_012812428.1">
    <property type="nucleotide sequence ID" value="XM_012956974.3"/>
</dbReference>
<evidence type="ECO:0000259" key="1">
    <source>
        <dbReference type="Pfam" id="PF20408"/>
    </source>
</evidence>
<reference evidence="2" key="1">
    <citation type="journal article" date="2010" name="Science">
        <title>The genome of the Western clawed frog Xenopus tropicalis.</title>
        <authorList>
            <person name="Hellsten U."/>
            <person name="Harland R.M."/>
            <person name="Gilchrist M.J."/>
            <person name="Hendrix D."/>
            <person name="Jurka J."/>
            <person name="Kapitonov V."/>
            <person name="Ovcharenko I."/>
            <person name="Putnam N.H."/>
            <person name="Shu S."/>
            <person name="Taher L."/>
            <person name="Blitz I.L."/>
            <person name="Blumberg B."/>
            <person name="Dichmann D.S."/>
            <person name="Dubchak I."/>
            <person name="Amaya E."/>
            <person name="Detter J.C."/>
            <person name="Fletcher R."/>
            <person name="Gerhard D.S."/>
            <person name="Goodstein D."/>
            <person name="Graves T."/>
            <person name="Grigoriev I.V."/>
            <person name="Grimwood J."/>
            <person name="Kawashima T."/>
            <person name="Lindquist E."/>
            <person name="Lucas S.M."/>
            <person name="Mead P.E."/>
            <person name="Mitros T."/>
            <person name="Ogino H."/>
            <person name="Ohta Y."/>
            <person name="Poliakov A.V."/>
            <person name="Pollet N."/>
            <person name="Robert J."/>
            <person name="Salamov A."/>
            <person name="Sater A.K."/>
            <person name="Schmutz J."/>
            <person name="Terry A."/>
            <person name="Vize P.D."/>
            <person name="Warren W.C."/>
            <person name="Wells D."/>
            <person name="Wills A."/>
            <person name="Wilson R.K."/>
            <person name="Zimmerman L.B."/>
            <person name="Zorn A.M."/>
            <person name="Grainger R."/>
            <person name="Grammer T."/>
            <person name="Khokha M.K."/>
            <person name="Richardson P.M."/>
            <person name="Rokhsar D.S."/>
        </authorList>
    </citation>
    <scope>NUCLEOTIDE SEQUENCE [LARGE SCALE GENOMIC DNA]</scope>
    <source>
        <strain evidence="2">Nigerian</strain>
    </source>
</reference>